<keyword evidence="2" id="KW-0326">Glycosidase</keyword>
<dbReference type="GO" id="GO:0006152">
    <property type="term" value="P:purine nucleoside catabolic process"/>
    <property type="evidence" value="ECO:0007669"/>
    <property type="project" value="TreeGrafter"/>
</dbReference>
<dbReference type="PANTHER" id="PTHR12304">
    <property type="entry name" value="INOSINE-URIDINE PREFERRING NUCLEOSIDE HYDROLASE"/>
    <property type="match status" value="1"/>
</dbReference>
<dbReference type="RefSeq" id="WP_035538857.1">
    <property type="nucleotide sequence ID" value="NZ_ARYL01000017.1"/>
</dbReference>
<dbReference type="OrthoDB" id="9797882at2"/>
<dbReference type="eggNOG" id="COG1957">
    <property type="taxonomic scope" value="Bacteria"/>
</dbReference>
<sequence>MTARPIIIDCDPGVDDAVMLMMALASPALDVRAITTVAGNVPLRLTSRNARMMCQIMDRPDVPVFAGCPRPILREPVTAEHFHGDSGIAGLEPFEPDTPLAASHAVTHLIDTLRSAAPGEYTIVVTGPLTNIASAIVMAPDIARGIDQFVIMGGADSEGGNITPTAEFNIFADPHAAAVVFDSAIPATLLSLDVTHQVRAEPERLEQLRKLPGARPAIMVKLLEAANVLEARWKEGRMTPMHDPSTIAYLLAPHLFESRKATVSVDTAEGAHFGQTRLSAEADGPHTWVTKADADGFFALVEGLMTPS</sequence>
<dbReference type="Pfam" id="PF01156">
    <property type="entry name" value="IU_nuc_hydro"/>
    <property type="match status" value="1"/>
</dbReference>
<dbReference type="InterPro" id="IPR036452">
    <property type="entry name" value="Ribo_hydro-like"/>
</dbReference>
<evidence type="ECO:0000259" key="3">
    <source>
        <dbReference type="Pfam" id="PF01156"/>
    </source>
</evidence>
<keyword evidence="1 4" id="KW-0378">Hydrolase</keyword>
<dbReference type="Proteomes" id="UP000024942">
    <property type="component" value="Unassembled WGS sequence"/>
</dbReference>
<reference evidence="4 5" key="1">
    <citation type="journal article" date="2014" name="Antonie Van Leeuwenhoek">
        <title>Hyphomonas beringensis sp. nov. and Hyphomonas chukchiensis sp. nov., isolated from surface seawater of the Bering Sea and Chukchi Sea.</title>
        <authorList>
            <person name="Li C."/>
            <person name="Lai Q."/>
            <person name="Li G."/>
            <person name="Dong C."/>
            <person name="Wang J."/>
            <person name="Liao Y."/>
            <person name="Shao Z."/>
        </authorList>
    </citation>
    <scope>NUCLEOTIDE SEQUENCE [LARGE SCALE GENOMIC DNA]</scope>
    <source>
        <strain evidence="4 5">SCH89</strain>
    </source>
</reference>
<feature type="domain" description="Inosine/uridine-preferring nucleoside hydrolase" evidence="3">
    <location>
        <begin position="6"/>
        <end position="298"/>
    </location>
</feature>
<evidence type="ECO:0000256" key="2">
    <source>
        <dbReference type="ARBA" id="ARBA00023295"/>
    </source>
</evidence>
<evidence type="ECO:0000256" key="1">
    <source>
        <dbReference type="ARBA" id="ARBA00022801"/>
    </source>
</evidence>
<dbReference type="GO" id="GO:0005829">
    <property type="term" value="C:cytosol"/>
    <property type="evidence" value="ECO:0007669"/>
    <property type="project" value="TreeGrafter"/>
</dbReference>
<dbReference type="SUPFAM" id="SSF53590">
    <property type="entry name" value="Nucleoside hydrolase"/>
    <property type="match status" value="1"/>
</dbReference>
<dbReference type="InterPro" id="IPR001910">
    <property type="entry name" value="Inosine/uridine_hydrolase_dom"/>
</dbReference>
<dbReference type="AlphaFoldDB" id="A0A059G5K8"/>
<comment type="caution">
    <text evidence="4">The sequence shown here is derived from an EMBL/GenBank/DDBJ whole genome shotgun (WGS) entry which is preliminary data.</text>
</comment>
<dbReference type="CDD" id="cd02651">
    <property type="entry name" value="nuc_hydro_IU_UC_XIUA"/>
    <property type="match status" value="1"/>
</dbReference>
<organism evidence="4 5">
    <name type="scientific">Hyphomonas oceanitis SCH89</name>
    <dbReference type="NCBI Taxonomy" id="1280953"/>
    <lineage>
        <taxon>Bacteria</taxon>
        <taxon>Pseudomonadati</taxon>
        <taxon>Pseudomonadota</taxon>
        <taxon>Alphaproteobacteria</taxon>
        <taxon>Hyphomonadales</taxon>
        <taxon>Hyphomonadaceae</taxon>
        <taxon>Hyphomonas</taxon>
    </lineage>
</organism>
<dbReference type="EMBL" id="ARYL01000017">
    <property type="protein sequence ID" value="KDA02106.1"/>
    <property type="molecule type" value="Genomic_DNA"/>
</dbReference>
<proteinExistence type="predicted"/>
<accession>A0A059G5K8</accession>
<keyword evidence="5" id="KW-1185">Reference proteome</keyword>
<evidence type="ECO:0000313" key="4">
    <source>
        <dbReference type="EMBL" id="KDA02106.1"/>
    </source>
</evidence>
<dbReference type="GO" id="GO:0008477">
    <property type="term" value="F:purine nucleosidase activity"/>
    <property type="evidence" value="ECO:0007669"/>
    <property type="project" value="TreeGrafter"/>
</dbReference>
<dbReference type="InterPro" id="IPR023186">
    <property type="entry name" value="IUNH"/>
</dbReference>
<gene>
    <name evidence="4" type="ORF">HOC_12002</name>
</gene>
<dbReference type="PANTHER" id="PTHR12304:SF4">
    <property type="entry name" value="URIDINE NUCLEOSIDASE"/>
    <property type="match status" value="1"/>
</dbReference>
<dbReference type="PATRIC" id="fig|1280953.3.peg.2420"/>
<protein>
    <submittedName>
        <fullName evidence="4">Inosine-uridine preferring nucleoside hydrolase family protein</fullName>
    </submittedName>
</protein>
<dbReference type="STRING" id="1280953.HOC_12002"/>
<evidence type="ECO:0000313" key="5">
    <source>
        <dbReference type="Proteomes" id="UP000024942"/>
    </source>
</evidence>
<dbReference type="Gene3D" id="3.90.245.10">
    <property type="entry name" value="Ribonucleoside hydrolase-like"/>
    <property type="match status" value="1"/>
</dbReference>
<name>A0A059G5K8_9PROT</name>